<organism evidence="1">
    <name type="scientific">Siphoviridae sp. ctt1f11</name>
    <dbReference type="NCBI Taxonomy" id="2827959"/>
    <lineage>
        <taxon>Viruses</taxon>
        <taxon>Duplodnaviria</taxon>
        <taxon>Heunggongvirae</taxon>
        <taxon>Uroviricota</taxon>
        <taxon>Caudoviricetes</taxon>
    </lineage>
</organism>
<protein>
    <submittedName>
        <fullName evidence="1">Uncharacterized protein</fullName>
    </submittedName>
</protein>
<name>A0A8S5SDM8_9CAUD</name>
<proteinExistence type="predicted"/>
<reference evidence="1" key="1">
    <citation type="journal article" date="2021" name="Proc. Natl. Acad. Sci. U.S.A.">
        <title>A Catalog of Tens of Thousands of Viruses from Human Metagenomes Reveals Hidden Associations with Chronic Diseases.</title>
        <authorList>
            <person name="Tisza M.J."/>
            <person name="Buck C.B."/>
        </authorList>
    </citation>
    <scope>NUCLEOTIDE SEQUENCE</scope>
    <source>
        <strain evidence="1">Ctt1f11</strain>
    </source>
</reference>
<dbReference type="EMBL" id="BK032573">
    <property type="protein sequence ID" value="DAF48791.1"/>
    <property type="molecule type" value="Genomic_DNA"/>
</dbReference>
<sequence length="31" mass="3458">MSGVVHFVYINNKVYFALDSRQPADMGVAEV</sequence>
<accession>A0A8S5SDM8</accession>
<evidence type="ECO:0000313" key="1">
    <source>
        <dbReference type="EMBL" id="DAF48791.1"/>
    </source>
</evidence>